<comment type="caution">
    <text evidence="4">The sequence shown here is derived from an EMBL/GenBank/DDBJ whole genome shotgun (WGS) entry which is preliminary data.</text>
</comment>
<dbReference type="GO" id="GO:0005654">
    <property type="term" value="C:nucleoplasm"/>
    <property type="evidence" value="ECO:0007669"/>
    <property type="project" value="TreeGrafter"/>
</dbReference>
<organism evidence="4 5">
    <name type="scientific">Dreissena polymorpha</name>
    <name type="common">Zebra mussel</name>
    <name type="synonym">Mytilus polymorpha</name>
    <dbReference type="NCBI Taxonomy" id="45954"/>
    <lineage>
        <taxon>Eukaryota</taxon>
        <taxon>Metazoa</taxon>
        <taxon>Spiralia</taxon>
        <taxon>Lophotrochozoa</taxon>
        <taxon>Mollusca</taxon>
        <taxon>Bivalvia</taxon>
        <taxon>Autobranchia</taxon>
        <taxon>Heteroconchia</taxon>
        <taxon>Euheterodonta</taxon>
        <taxon>Imparidentia</taxon>
        <taxon>Neoheterodontei</taxon>
        <taxon>Myida</taxon>
        <taxon>Dreissenoidea</taxon>
        <taxon>Dreissenidae</taxon>
        <taxon>Dreissena</taxon>
    </lineage>
</organism>
<evidence type="ECO:0000256" key="1">
    <source>
        <dbReference type="PROSITE-ProRule" id="PRU00024"/>
    </source>
</evidence>
<dbReference type="PROSITE" id="PS50119">
    <property type="entry name" value="ZF_BBOX"/>
    <property type="match status" value="2"/>
</dbReference>
<dbReference type="EMBL" id="JAIWYP010000006">
    <property type="protein sequence ID" value="KAH3815244.1"/>
    <property type="molecule type" value="Genomic_DNA"/>
</dbReference>
<dbReference type="SUPFAM" id="SSF57845">
    <property type="entry name" value="B-box zinc-binding domain"/>
    <property type="match status" value="1"/>
</dbReference>
<dbReference type="InterPro" id="IPR000315">
    <property type="entry name" value="Znf_B-box"/>
</dbReference>
<keyword evidence="2" id="KW-0175">Coiled coil</keyword>
<dbReference type="PANTHER" id="PTHR25462">
    <property type="entry name" value="BONUS, ISOFORM C-RELATED"/>
    <property type="match status" value="1"/>
</dbReference>
<feature type="coiled-coil region" evidence="2">
    <location>
        <begin position="151"/>
        <end position="189"/>
    </location>
</feature>
<name>A0A9D4GDN2_DREPO</name>
<reference evidence="4" key="2">
    <citation type="submission" date="2020-11" db="EMBL/GenBank/DDBJ databases">
        <authorList>
            <person name="McCartney M.A."/>
            <person name="Auch B."/>
            <person name="Kono T."/>
            <person name="Mallez S."/>
            <person name="Becker A."/>
            <person name="Gohl D.M."/>
            <person name="Silverstein K.A.T."/>
            <person name="Koren S."/>
            <person name="Bechman K.B."/>
            <person name="Herman A."/>
            <person name="Abrahante J.E."/>
            <person name="Garbe J."/>
        </authorList>
    </citation>
    <scope>NUCLEOTIDE SEQUENCE</scope>
    <source>
        <strain evidence="4">Duluth1</strain>
        <tissue evidence="4">Whole animal</tissue>
    </source>
</reference>
<feature type="domain" description="B box-type" evidence="3">
    <location>
        <begin position="83"/>
        <end position="112"/>
    </location>
</feature>
<protein>
    <recommendedName>
        <fullName evidence="3">B box-type domain-containing protein</fullName>
    </recommendedName>
</protein>
<keyword evidence="1" id="KW-0863">Zinc-finger</keyword>
<dbReference type="GO" id="GO:0061630">
    <property type="term" value="F:ubiquitin protein ligase activity"/>
    <property type="evidence" value="ECO:0007669"/>
    <property type="project" value="TreeGrafter"/>
</dbReference>
<evidence type="ECO:0000259" key="3">
    <source>
        <dbReference type="PROSITE" id="PS50119"/>
    </source>
</evidence>
<dbReference type="InterPro" id="IPR011042">
    <property type="entry name" value="6-blade_b-propeller_TolB-like"/>
</dbReference>
<dbReference type="InterPro" id="IPR011044">
    <property type="entry name" value="Quino_amine_DH_bsu"/>
</dbReference>
<dbReference type="PANTHER" id="PTHR25462:SF305">
    <property type="entry name" value="RING-TYPE DOMAIN-CONTAINING PROTEIN"/>
    <property type="match status" value="1"/>
</dbReference>
<dbReference type="OrthoDB" id="654191at2759"/>
<gene>
    <name evidence="4" type="ORF">DPMN_143766</name>
</gene>
<dbReference type="SUPFAM" id="SSF50969">
    <property type="entry name" value="YVTN repeat-like/Quinoprotein amine dehydrogenase"/>
    <property type="match status" value="1"/>
</dbReference>
<reference evidence="4" key="1">
    <citation type="journal article" date="2019" name="bioRxiv">
        <title>The Genome of the Zebra Mussel, Dreissena polymorpha: A Resource for Invasive Species Research.</title>
        <authorList>
            <person name="McCartney M.A."/>
            <person name="Auch B."/>
            <person name="Kono T."/>
            <person name="Mallez S."/>
            <person name="Zhang Y."/>
            <person name="Obille A."/>
            <person name="Becker A."/>
            <person name="Abrahante J.E."/>
            <person name="Garbe J."/>
            <person name="Badalamenti J.P."/>
            <person name="Herman A."/>
            <person name="Mangelson H."/>
            <person name="Liachko I."/>
            <person name="Sullivan S."/>
            <person name="Sone E.D."/>
            <person name="Koren S."/>
            <person name="Silverstein K.A.T."/>
            <person name="Beckman K.B."/>
            <person name="Gohl D.M."/>
        </authorList>
    </citation>
    <scope>NUCLEOTIDE SEQUENCE</scope>
    <source>
        <strain evidence="4">Duluth1</strain>
        <tissue evidence="4">Whole animal</tissue>
    </source>
</reference>
<dbReference type="InterPro" id="IPR047153">
    <property type="entry name" value="TRIM45/56/19-like"/>
</dbReference>
<accession>A0A9D4GDN2</accession>
<keyword evidence="5" id="KW-1185">Reference proteome</keyword>
<evidence type="ECO:0000313" key="4">
    <source>
        <dbReference type="EMBL" id="KAH3815244.1"/>
    </source>
</evidence>
<dbReference type="Proteomes" id="UP000828390">
    <property type="component" value="Unassembled WGS sequence"/>
</dbReference>
<dbReference type="Gene3D" id="3.30.160.60">
    <property type="entry name" value="Classic Zinc Finger"/>
    <property type="match status" value="1"/>
</dbReference>
<keyword evidence="1" id="KW-0479">Metal-binding</keyword>
<dbReference type="GO" id="GO:0008270">
    <property type="term" value="F:zinc ion binding"/>
    <property type="evidence" value="ECO:0007669"/>
    <property type="project" value="UniProtKB-KW"/>
</dbReference>
<keyword evidence="1" id="KW-0862">Zinc</keyword>
<sequence length="694" mass="77727">MASNFETSINRGSDLFFDFSCYTCKGNDRTTEAEFYCEDCSKVYCGTCLEYHNFLYQKHVTLDKKNFSNWPVSDSTFDVLEQCKVHKDRKLEILCEDHSELMCTVCHVYNHKKCSHVVLIADKVKDLHQKGEFKQLSATLDTLHGQLILKKDDFEESLKSLEQAYNTILEEINALRKAINDSLDQLERNTIKELDTLLAKLKTSIQTDNGNCNESIKKITSLKEDWLNIKGKSEAIQMVIYRTCLDLSVKTKAVLQEMTVENDITLSFTPDPVILQSMATLSGLGQILFTENRVTTETKPEACSALSIKSYPEIQAIETNKHDQVTSPVSGTPRQAEIANQTSALNMLDTISNQTSVKQGDIANQSAAVNKSDYVSSLIYYSSTRSDNTSALNKPGWMPNTVESSSSTQLVQEYQSSALDKSDPNQVIRVKTSKKYNVKIEKDTANRCYISGICEIATGVLLITDKKNRKVKLLDQTMKVVAHYDLPSAPVSICSIDSSLVAVAMCIYEVHFIRVTNLQLVKDRTMAFQHLCHGISHHKGNLFITTKKALYQYTVDGRLVSKLYKDTREGQTVDSCAVSPDGERIYVTNQASKQLVTLSRNGRVISTLTDPALTWNILAAPPSIHVTDSGKVLVCEGWYYPIIQVDKDGRQILAEVVTEKECKSALSCVYYSKHTGLLVVGMWSDNNILVFSTC</sequence>
<dbReference type="Gene3D" id="2.120.10.30">
    <property type="entry name" value="TolB, C-terminal domain"/>
    <property type="match status" value="1"/>
</dbReference>
<evidence type="ECO:0000313" key="5">
    <source>
        <dbReference type="Proteomes" id="UP000828390"/>
    </source>
</evidence>
<dbReference type="CDD" id="cd19756">
    <property type="entry name" value="Bbox2"/>
    <property type="match status" value="1"/>
</dbReference>
<dbReference type="AlphaFoldDB" id="A0A9D4GDN2"/>
<feature type="domain" description="B box-type" evidence="3">
    <location>
        <begin position="24"/>
        <end position="64"/>
    </location>
</feature>
<proteinExistence type="predicted"/>
<evidence type="ECO:0000256" key="2">
    <source>
        <dbReference type="SAM" id="Coils"/>
    </source>
</evidence>